<protein>
    <recommendedName>
        <fullName evidence="3">Nudix hydrolase domain-containing protein</fullName>
    </recommendedName>
</protein>
<proteinExistence type="predicted"/>
<dbReference type="Proteomes" id="UP000177001">
    <property type="component" value="Unassembled WGS sequence"/>
</dbReference>
<evidence type="ECO:0000313" key="2">
    <source>
        <dbReference type="Proteomes" id="UP000177001"/>
    </source>
</evidence>
<dbReference type="EMBL" id="MFUR01000008">
    <property type="protein sequence ID" value="OGI86880.1"/>
    <property type="molecule type" value="Genomic_DNA"/>
</dbReference>
<gene>
    <name evidence="1" type="ORF">A3A91_03360</name>
</gene>
<evidence type="ECO:0008006" key="3">
    <source>
        <dbReference type="Google" id="ProtNLM"/>
    </source>
</evidence>
<organism evidence="1 2">
    <name type="scientific">Candidatus Nomurabacteria bacterium RIFCSPLOWO2_01_FULL_36_16</name>
    <dbReference type="NCBI Taxonomy" id="1801767"/>
    <lineage>
        <taxon>Bacteria</taxon>
        <taxon>Candidatus Nomuraibacteriota</taxon>
    </lineage>
</organism>
<sequence>MQKGFDYTGVTVVYFCHDGKGNVVFSKRNENCRDEHGAWDIGGGGVEFGDSKDKLSKFYVK</sequence>
<dbReference type="AlphaFoldDB" id="A0A1F6WYC9"/>
<name>A0A1F6WYC9_9BACT</name>
<comment type="caution">
    <text evidence="1">The sequence shown here is derived from an EMBL/GenBank/DDBJ whole genome shotgun (WGS) entry which is preliminary data.</text>
</comment>
<reference evidence="1 2" key="1">
    <citation type="journal article" date="2016" name="Nat. Commun.">
        <title>Thousands of microbial genomes shed light on interconnected biogeochemical processes in an aquifer system.</title>
        <authorList>
            <person name="Anantharaman K."/>
            <person name="Brown C.T."/>
            <person name="Hug L.A."/>
            <person name="Sharon I."/>
            <person name="Castelle C.J."/>
            <person name="Probst A.J."/>
            <person name="Thomas B.C."/>
            <person name="Singh A."/>
            <person name="Wilkins M.J."/>
            <person name="Karaoz U."/>
            <person name="Brodie E.L."/>
            <person name="Williams K.H."/>
            <person name="Hubbard S.S."/>
            <person name="Banfield J.F."/>
        </authorList>
    </citation>
    <scope>NUCLEOTIDE SEQUENCE [LARGE SCALE GENOMIC DNA]</scope>
</reference>
<evidence type="ECO:0000313" key="1">
    <source>
        <dbReference type="EMBL" id="OGI86880.1"/>
    </source>
</evidence>
<accession>A0A1F6WYC9</accession>
<dbReference type="Gene3D" id="3.90.79.10">
    <property type="entry name" value="Nucleoside Triphosphate Pyrophosphohydrolase"/>
    <property type="match status" value="1"/>
</dbReference>